<protein>
    <recommendedName>
        <fullName evidence="3">C2H2-type domain-containing protein</fullName>
    </recommendedName>
</protein>
<name>A0A0E0C2K7_9ORYZ</name>
<evidence type="ECO:0000256" key="1">
    <source>
        <dbReference type="PROSITE-ProRule" id="PRU00042"/>
    </source>
</evidence>
<keyword evidence="5" id="KW-1185">Reference proteome</keyword>
<feature type="region of interest" description="Disordered" evidence="2">
    <location>
        <begin position="246"/>
        <end position="273"/>
    </location>
</feature>
<keyword evidence="1" id="KW-0479">Metal-binding</keyword>
<reference evidence="4" key="1">
    <citation type="submission" date="2015-04" db="UniProtKB">
        <authorList>
            <consortium name="EnsemblPlants"/>
        </authorList>
    </citation>
    <scope>IDENTIFICATION</scope>
</reference>
<organism evidence="4">
    <name type="scientific">Oryza meridionalis</name>
    <dbReference type="NCBI Taxonomy" id="40149"/>
    <lineage>
        <taxon>Eukaryota</taxon>
        <taxon>Viridiplantae</taxon>
        <taxon>Streptophyta</taxon>
        <taxon>Embryophyta</taxon>
        <taxon>Tracheophyta</taxon>
        <taxon>Spermatophyta</taxon>
        <taxon>Magnoliopsida</taxon>
        <taxon>Liliopsida</taxon>
        <taxon>Poales</taxon>
        <taxon>Poaceae</taxon>
        <taxon>BOP clade</taxon>
        <taxon>Oryzoideae</taxon>
        <taxon>Oryzeae</taxon>
        <taxon>Oryzinae</taxon>
        <taxon>Oryza</taxon>
    </lineage>
</organism>
<accession>A0A0E0C2K7</accession>
<dbReference type="InterPro" id="IPR013087">
    <property type="entry name" value="Znf_C2H2_type"/>
</dbReference>
<evidence type="ECO:0000313" key="4">
    <source>
        <dbReference type="EnsemblPlants" id="OMERI01G15780.1"/>
    </source>
</evidence>
<feature type="compositionally biased region" description="Acidic residues" evidence="2">
    <location>
        <begin position="114"/>
        <end position="129"/>
    </location>
</feature>
<proteinExistence type="predicted"/>
<dbReference type="AlphaFoldDB" id="A0A0E0C2K7"/>
<dbReference type="Proteomes" id="UP000008021">
    <property type="component" value="Chromosome 1"/>
</dbReference>
<reference evidence="4" key="2">
    <citation type="submission" date="2018-05" db="EMBL/GenBank/DDBJ databases">
        <title>OmerRS3 (Oryza meridionalis Reference Sequence Version 3).</title>
        <authorList>
            <person name="Zhang J."/>
            <person name="Kudrna D."/>
            <person name="Lee S."/>
            <person name="Talag J."/>
            <person name="Welchert J."/>
            <person name="Wing R.A."/>
        </authorList>
    </citation>
    <scope>NUCLEOTIDE SEQUENCE [LARGE SCALE GENOMIC DNA]</scope>
    <source>
        <strain evidence="4">cv. OR44</strain>
    </source>
</reference>
<keyword evidence="1" id="KW-0863">Zinc-finger</keyword>
<dbReference type="EnsemblPlants" id="OMERI01G15780.1">
    <property type="protein sequence ID" value="OMERI01G15780.1"/>
    <property type="gene ID" value="OMERI01G15780"/>
</dbReference>
<evidence type="ECO:0000259" key="3">
    <source>
        <dbReference type="PROSITE" id="PS50157"/>
    </source>
</evidence>
<sequence length="360" mass="39053">MASEWDSPCQFCGKNFKRRGNLLNHELTCKYISGAHLQTESAGDAQARKDILGFHIPRQKRTVPAFPASDYAQGGINGATTSEVKVDRDPEEETDVLEALLLLREQPAYPGEETFSDDEPGAGNVDDEPAASNPDKALTMCSDKGSSPVECYGGDERMVNARAIAGVEKDDLNPNVGCLGVTDCVDESDVIQKQKRKPDLSVADLRDLVEMKQQNMKADTNIHDQGYPSVMQMQKNKLGLDLLPHKNSSDHEVPTLSVSSTDDPDGLVSTDTNSDKEMETVNVGIDNNIPEHRDSSVTQMRSEKFGLNLLPPNDSSGHEVPTLSVSSTEDLSSLAPADTSSDKDTNSNVADSFGHYPAQE</sequence>
<feature type="region of interest" description="Disordered" evidence="2">
    <location>
        <begin position="108"/>
        <end position="147"/>
    </location>
</feature>
<evidence type="ECO:0000256" key="2">
    <source>
        <dbReference type="SAM" id="MobiDB-lite"/>
    </source>
</evidence>
<dbReference type="Gramene" id="OMERI01G15780.1">
    <property type="protein sequence ID" value="OMERI01G15780.1"/>
    <property type="gene ID" value="OMERI01G15780"/>
</dbReference>
<dbReference type="GO" id="GO:0008270">
    <property type="term" value="F:zinc ion binding"/>
    <property type="evidence" value="ECO:0007669"/>
    <property type="project" value="UniProtKB-KW"/>
</dbReference>
<feature type="domain" description="C2H2-type" evidence="3">
    <location>
        <begin position="7"/>
        <end position="41"/>
    </location>
</feature>
<dbReference type="eggNOG" id="ENOG502R7KZ">
    <property type="taxonomic scope" value="Eukaryota"/>
</dbReference>
<keyword evidence="1" id="KW-0862">Zinc</keyword>
<dbReference type="HOGENOM" id="CLU_066335_0_0_1"/>
<feature type="region of interest" description="Disordered" evidence="2">
    <location>
        <begin position="306"/>
        <end position="360"/>
    </location>
</feature>
<evidence type="ECO:0000313" key="5">
    <source>
        <dbReference type="Proteomes" id="UP000008021"/>
    </source>
</evidence>
<dbReference type="PROSITE" id="PS50157">
    <property type="entry name" value="ZINC_FINGER_C2H2_2"/>
    <property type="match status" value="1"/>
</dbReference>